<feature type="domain" description="AAA+ ATPase" evidence="2">
    <location>
        <begin position="70"/>
        <end position="245"/>
    </location>
</feature>
<dbReference type="RefSeq" id="WP_290357708.1">
    <property type="nucleotide sequence ID" value="NZ_JAUHHC010000001.1"/>
</dbReference>
<accession>A0ABT8DLW3</accession>
<gene>
    <name evidence="3" type="ORF">QWJ38_03820</name>
</gene>
<dbReference type="InterPro" id="IPR003593">
    <property type="entry name" value="AAA+_ATPase"/>
</dbReference>
<evidence type="ECO:0000313" key="3">
    <source>
        <dbReference type="EMBL" id="MDN3919404.1"/>
    </source>
</evidence>
<dbReference type="EMBL" id="JAUHHC010000001">
    <property type="protein sequence ID" value="MDN3919404.1"/>
    <property type="molecule type" value="Genomic_DNA"/>
</dbReference>
<keyword evidence="4" id="KW-1185">Reference proteome</keyword>
<dbReference type="SUPFAM" id="SSF52540">
    <property type="entry name" value="P-loop containing nucleoside triphosphate hydrolases"/>
    <property type="match status" value="1"/>
</dbReference>
<dbReference type="GO" id="GO:0005524">
    <property type="term" value="F:ATP binding"/>
    <property type="evidence" value="ECO:0007669"/>
    <property type="project" value="UniProtKB-KW"/>
</dbReference>
<dbReference type="Pfam" id="PF13401">
    <property type="entry name" value="AAA_22"/>
    <property type="match status" value="1"/>
</dbReference>
<dbReference type="InterPro" id="IPR027417">
    <property type="entry name" value="P-loop_NTPase"/>
</dbReference>
<sequence>MTTKTDDMVSDATRVETGLEDQQLQNMARKDVLKLRPKTRLRWFYLRPIRHRELDRVTCDVLELAEPNNDVSIISLIGLSGVGKTTASKLIRGNLLVRYKDEAAEGDLPVLYVEAPANGPGSLSWRVVFQRILHAGGEFAVPSMRKARVVNGRLISSHGRAAVAELREFIETMVRNRGVRAIIIDEALHLMRFKMNDAVMDTFKSLSDINGLKIIIIGSYDIAELMLEYGQVARRSEIVHFQPYVTPPHVGSEQVQQDVPKNPKNCSQSTDAVEFYCALQKNLDMWPSESAPNLLPIWWQLMKVCLGSIGLLKMYLLRLAALQMESASGKVTEAMFKKAGKSMKALDKLSIELERGRETLAHACYGESRLGADFDGLLKSLLAPPAPSNAPAAQAQQPTEAPANV</sequence>
<reference evidence="3 4" key="1">
    <citation type="submission" date="2023-06" db="EMBL/GenBank/DDBJ databases">
        <title>Pelomonas sp. PFR6 16S ribosomal RNA gene Genome sequencing and assembly.</title>
        <authorList>
            <person name="Woo H."/>
        </authorList>
    </citation>
    <scope>NUCLEOTIDE SEQUENCE [LARGE SCALE GENOMIC DNA]</scope>
    <source>
        <strain evidence="3 4">PFR6</strain>
    </source>
</reference>
<comment type="caution">
    <text evidence="3">The sequence shown here is derived from an EMBL/GenBank/DDBJ whole genome shotgun (WGS) entry which is preliminary data.</text>
</comment>
<evidence type="ECO:0000256" key="1">
    <source>
        <dbReference type="SAM" id="MobiDB-lite"/>
    </source>
</evidence>
<feature type="compositionally biased region" description="Low complexity" evidence="1">
    <location>
        <begin position="389"/>
        <end position="405"/>
    </location>
</feature>
<evidence type="ECO:0000313" key="4">
    <source>
        <dbReference type="Proteomes" id="UP001228044"/>
    </source>
</evidence>
<evidence type="ECO:0000259" key="2">
    <source>
        <dbReference type="SMART" id="SM00382"/>
    </source>
</evidence>
<protein>
    <submittedName>
        <fullName evidence="3">ATP-binding protein</fullName>
    </submittedName>
</protein>
<keyword evidence="3" id="KW-0547">Nucleotide-binding</keyword>
<feature type="region of interest" description="Disordered" evidence="1">
    <location>
        <begin position="385"/>
        <end position="405"/>
    </location>
</feature>
<proteinExistence type="predicted"/>
<dbReference type="Proteomes" id="UP001228044">
    <property type="component" value="Unassembled WGS sequence"/>
</dbReference>
<name>A0ABT8DLW3_9BURK</name>
<dbReference type="SMART" id="SM00382">
    <property type="entry name" value="AAA"/>
    <property type="match status" value="1"/>
</dbReference>
<organism evidence="3 4">
    <name type="scientific">Roseateles violae</name>
    <dbReference type="NCBI Taxonomy" id="3058042"/>
    <lineage>
        <taxon>Bacteria</taxon>
        <taxon>Pseudomonadati</taxon>
        <taxon>Pseudomonadota</taxon>
        <taxon>Betaproteobacteria</taxon>
        <taxon>Burkholderiales</taxon>
        <taxon>Sphaerotilaceae</taxon>
        <taxon>Roseateles</taxon>
    </lineage>
</organism>
<keyword evidence="3" id="KW-0067">ATP-binding</keyword>
<dbReference type="Gene3D" id="3.40.50.300">
    <property type="entry name" value="P-loop containing nucleotide triphosphate hydrolases"/>
    <property type="match status" value="1"/>
</dbReference>
<dbReference type="InterPro" id="IPR049945">
    <property type="entry name" value="AAA_22"/>
</dbReference>